<sequence length="82" mass="9125">MSLPVLMHKPPHLATRTDLKNAGLVPTGDPVALYRFRCPRGGYETCSLYSRKETRNAREARNALKRRQANLGGQVGLFEGDV</sequence>
<organism evidence="1 2">
    <name type="scientific">Deinococcus cavernae</name>
    <dbReference type="NCBI Taxonomy" id="2320857"/>
    <lineage>
        <taxon>Bacteria</taxon>
        <taxon>Thermotogati</taxon>
        <taxon>Deinococcota</taxon>
        <taxon>Deinococci</taxon>
        <taxon>Deinococcales</taxon>
        <taxon>Deinococcaceae</taxon>
        <taxon>Deinococcus</taxon>
    </lineage>
</organism>
<dbReference type="Proteomes" id="UP000286287">
    <property type="component" value="Unassembled WGS sequence"/>
</dbReference>
<evidence type="ECO:0000313" key="2">
    <source>
        <dbReference type="Proteomes" id="UP000286287"/>
    </source>
</evidence>
<dbReference type="RefSeq" id="WP_119761356.1">
    <property type="nucleotide sequence ID" value="NZ_QYUJ01000010.1"/>
</dbReference>
<keyword evidence="2" id="KW-1185">Reference proteome</keyword>
<comment type="caution">
    <text evidence="1">The sequence shown here is derived from an EMBL/GenBank/DDBJ whole genome shotgun (WGS) entry which is preliminary data.</text>
</comment>
<evidence type="ECO:0000313" key="1">
    <source>
        <dbReference type="EMBL" id="RJF74439.1"/>
    </source>
</evidence>
<dbReference type="EMBL" id="QYUJ01000010">
    <property type="protein sequence ID" value="RJF74439.1"/>
    <property type="molecule type" value="Genomic_DNA"/>
</dbReference>
<dbReference type="OrthoDB" id="9998555at2"/>
<dbReference type="AlphaFoldDB" id="A0A418VEB6"/>
<name>A0A418VEB6_9DEIO</name>
<protein>
    <submittedName>
        <fullName evidence="1">Uncharacterized protein</fullName>
    </submittedName>
</protein>
<accession>A0A418VEB6</accession>
<gene>
    <name evidence="1" type="ORF">D3875_03950</name>
</gene>
<reference evidence="1 2" key="1">
    <citation type="submission" date="2018-09" db="EMBL/GenBank/DDBJ databases">
        <authorList>
            <person name="Zhu H."/>
        </authorList>
    </citation>
    <scope>NUCLEOTIDE SEQUENCE [LARGE SCALE GENOMIC DNA]</scope>
    <source>
        <strain evidence="1 2">K2S05-167</strain>
    </source>
</reference>
<proteinExistence type="predicted"/>